<evidence type="ECO:0000256" key="5">
    <source>
        <dbReference type="ARBA" id="ARBA00022679"/>
    </source>
</evidence>
<dbReference type="GO" id="GO:0008168">
    <property type="term" value="F:methyltransferase activity"/>
    <property type="evidence" value="ECO:0007669"/>
    <property type="project" value="UniProtKB-KW"/>
</dbReference>
<comment type="catalytic activity">
    <reaction evidence="1">
        <text>guanosine(46) in tRNA + S-adenosyl-L-methionine = N(7)-methylguanosine(46) in tRNA + S-adenosyl-L-homocysteine</text>
        <dbReference type="Rhea" id="RHEA:42708"/>
        <dbReference type="Rhea" id="RHEA-COMP:10188"/>
        <dbReference type="Rhea" id="RHEA-COMP:10189"/>
        <dbReference type="ChEBI" id="CHEBI:57856"/>
        <dbReference type="ChEBI" id="CHEBI:59789"/>
        <dbReference type="ChEBI" id="CHEBI:74269"/>
        <dbReference type="ChEBI" id="CHEBI:74480"/>
        <dbReference type="EC" id="2.1.1.33"/>
    </reaction>
</comment>
<evidence type="ECO:0000256" key="4">
    <source>
        <dbReference type="ARBA" id="ARBA00022603"/>
    </source>
</evidence>
<dbReference type="PROSITE" id="PS51625">
    <property type="entry name" value="SAM_MT_TRMB"/>
    <property type="match status" value="1"/>
</dbReference>
<dbReference type="EC" id="2.1.1.33" evidence="3"/>
<dbReference type="Proteomes" id="UP001520878">
    <property type="component" value="Unassembled WGS sequence"/>
</dbReference>
<evidence type="ECO:0000313" key="9">
    <source>
        <dbReference type="Proteomes" id="UP001520878"/>
    </source>
</evidence>
<sequence length="228" mass="25874">MSSGNSRTITSNQTGPHDKLAEIVARHLAHPTQKPFNQHTLDAFAQVEAWRQDKGPQRPLILDACCGVGESTAYLASQFPQHLVIGVDKSALRTQKHAHYAVDGDNYCVVRADLNDFWRLAHRQGWQLDRHYLLYPNPYPKSAHLQRRWHGSAAFADILRLGGRLEVRSNWDIYIQEFALALRQAGYQAHCEPYTSDTAQTPFERKYWGSGQQSWHVVADLDSKGLQG</sequence>
<comment type="function">
    <text evidence="2">Catalyzes the formation of N(7)-methylguanine at position 46 (m7G46) in tRNA.</text>
</comment>
<dbReference type="InterPro" id="IPR029063">
    <property type="entry name" value="SAM-dependent_MTases_sf"/>
</dbReference>
<keyword evidence="4 8" id="KW-0489">Methyltransferase</keyword>
<accession>A0ABS8G9M8</accession>
<evidence type="ECO:0000256" key="2">
    <source>
        <dbReference type="ARBA" id="ARBA00003015"/>
    </source>
</evidence>
<dbReference type="InterPro" id="IPR003358">
    <property type="entry name" value="tRNA_(Gua-N-7)_MeTrfase_Trmb"/>
</dbReference>
<dbReference type="PANTHER" id="PTHR23417:SF14">
    <property type="entry name" value="PENTACOTRIPEPTIDE-REPEAT REGION OF PRORP DOMAIN-CONTAINING PROTEIN"/>
    <property type="match status" value="1"/>
</dbReference>
<dbReference type="CDD" id="cd02440">
    <property type="entry name" value="AdoMet_MTases"/>
    <property type="match status" value="1"/>
</dbReference>
<proteinExistence type="predicted"/>
<organism evidence="8 9">
    <name type="scientific">Fluctibacter halophilus</name>
    <dbReference type="NCBI Taxonomy" id="226011"/>
    <lineage>
        <taxon>Bacteria</taxon>
        <taxon>Pseudomonadati</taxon>
        <taxon>Pseudomonadota</taxon>
        <taxon>Gammaproteobacteria</taxon>
        <taxon>Alteromonadales</taxon>
        <taxon>Alteromonadaceae</taxon>
        <taxon>Fluctibacter</taxon>
    </lineage>
</organism>
<comment type="caution">
    <text evidence="8">The sequence shown here is derived from an EMBL/GenBank/DDBJ whole genome shotgun (WGS) entry which is preliminary data.</text>
</comment>
<dbReference type="Gene3D" id="3.40.50.150">
    <property type="entry name" value="Vaccinia Virus protein VP39"/>
    <property type="match status" value="1"/>
</dbReference>
<evidence type="ECO:0000256" key="6">
    <source>
        <dbReference type="ARBA" id="ARBA00022691"/>
    </source>
</evidence>
<dbReference type="PANTHER" id="PTHR23417">
    <property type="entry name" value="3-DEOXY-D-MANNO-OCTULOSONIC-ACID TRANSFERASE/TRNA GUANINE-N 7 - -METHYLTRANSFERASE"/>
    <property type="match status" value="1"/>
</dbReference>
<dbReference type="SUPFAM" id="SSF53335">
    <property type="entry name" value="S-adenosyl-L-methionine-dependent methyltransferases"/>
    <property type="match status" value="1"/>
</dbReference>
<keyword evidence="5" id="KW-0808">Transferase</keyword>
<evidence type="ECO:0000313" key="8">
    <source>
        <dbReference type="EMBL" id="MCC2617149.1"/>
    </source>
</evidence>
<evidence type="ECO:0000256" key="1">
    <source>
        <dbReference type="ARBA" id="ARBA00000142"/>
    </source>
</evidence>
<keyword evidence="6" id="KW-0949">S-adenosyl-L-methionine</keyword>
<dbReference type="GO" id="GO:0032259">
    <property type="term" value="P:methylation"/>
    <property type="evidence" value="ECO:0007669"/>
    <property type="project" value="UniProtKB-KW"/>
</dbReference>
<evidence type="ECO:0000256" key="3">
    <source>
        <dbReference type="ARBA" id="ARBA00011977"/>
    </source>
</evidence>
<keyword evidence="9" id="KW-1185">Reference proteome</keyword>
<dbReference type="EMBL" id="JAJEWP010000003">
    <property type="protein sequence ID" value="MCC2617149.1"/>
    <property type="molecule type" value="Genomic_DNA"/>
</dbReference>
<protein>
    <recommendedName>
        <fullName evidence="3">tRNA (guanine(46)-N(7))-methyltransferase</fullName>
        <ecNumber evidence="3">2.1.1.33</ecNumber>
    </recommendedName>
</protein>
<dbReference type="Pfam" id="PF02390">
    <property type="entry name" value="Methyltransf_4"/>
    <property type="match status" value="1"/>
</dbReference>
<reference evidence="8 9" key="1">
    <citation type="submission" date="2021-10" db="EMBL/GenBank/DDBJ databases">
        <title>Draft genome of Aestuariibacter halophilus JC2043.</title>
        <authorList>
            <person name="Emsley S.A."/>
            <person name="Pfannmuller K.M."/>
            <person name="Ushijima B."/>
            <person name="Saw J.H."/>
            <person name="Videau P."/>
        </authorList>
    </citation>
    <scope>NUCLEOTIDE SEQUENCE [LARGE SCALE GENOMIC DNA]</scope>
    <source>
        <strain evidence="8 9">JC2043</strain>
    </source>
</reference>
<dbReference type="RefSeq" id="WP_229161094.1">
    <property type="nucleotide sequence ID" value="NZ_JAJEWP010000003.1"/>
</dbReference>
<keyword evidence="7" id="KW-0819">tRNA processing</keyword>
<evidence type="ECO:0000256" key="7">
    <source>
        <dbReference type="ARBA" id="ARBA00022694"/>
    </source>
</evidence>
<name>A0ABS8G9M8_9ALTE</name>
<gene>
    <name evidence="8" type="ORF">LJ739_12925</name>
</gene>